<keyword evidence="3 5" id="KW-0687">Ribonucleoprotein</keyword>
<dbReference type="Proteomes" id="UP000027981">
    <property type="component" value="Chromosome"/>
</dbReference>
<accession>A0A075LXR5</accession>
<dbReference type="HAMAP" id="MF_00629">
    <property type="entry name" value="Ribosomal_eL39"/>
    <property type="match status" value="1"/>
</dbReference>
<comment type="similarity">
    <text evidence="1 5">Belongs to the eukaryotic ribosomal protein eL39 family.</text>
</comment>
<evidence type="ECO:0000256" key="3">
    <source>
        <dbReference type="ARBA" id="ARBA00023274"/>
    </source>
</evidence>
<dbReference type="SUPFAM" id="SSF48662">
    <property type="entry name" value="Ribosomal protein L39e"/>
    <property type="match status" value="1"/>
</dbReference>
<protein>
    <recommendedName>
        <fullName evidence="4 5">Large ribosomal subunit protein eL39</fullName>
    </recommendedName>
</protein>
<evidence type="ECO:0000256" key="2">
    <source>
        <dbReference type="ARBA" id="ARBA00022980"/>
    </source>
</evidence>
<evidence type="ECO:0000256" key="1">
    <source>
        <dbReference type="ARBA" id="ARBA00009339"/>
    </source>
</evidence>
<dbReference type="OrthoDB" id="65887at2157"/>
<dbReference type="InterPro" id="IPR023626">
    <property type="entry name" value="Ribosomal_eL39_dom_sf"/>
</dbReference>
<name>A0A075LXR5_9EURY</name>
<organism evidence="6 7">
    <name type="scientific">Palaeococcus pacificus DY20341</name>
    <dbReference type="NCBI Taxonomy" id="1343739"/>
    <lineage>
        <taxon>Archaea</taxon>
        <taxon>Methanobacteriati</taxon>
        <taxon>Methanobacteriota</taxon>
        <taxon>Thermococci</taxon>
        <taxon>Thermococcales</taxon>
        <taxon>Thermococcaceae</taxon>
        <taxon>Palaeococcus</taxon>
    </lineage>
</organism>
<dbReference type="EMBL" id="CP006019">
    <property type="protein sequence ID" value="AIF69358.1"/>
    <property type="molecule type" value="Genomic_DNA"/>
</dbReference>
<dbReference type="HOGENOM" id="CLU_181948_4_0_2"/>
<keyword evidence="2 5" id="KW-0689">Ribosomal protein</keyword>
<reference evidence="7" key="1">
    <citation type="submission" date="2013-06" db="EMBL/GenBank/DDBJ databases">
        <title>Complete Genome Sequence of Hyperthermophilic Palaeococcus pacificus DY20341T, Isolated from a Deep-Sea Hydrothermal Sediments.</title>
        <authorList>
            <person name="Zeng X."/>
            <person name="Shao Z."/>
        </authorList>
    </citation>
    <scope>NUCLEOTIDE SEQUENCE [LARGE SCALE GENOMIC DNA]</scope>
    <source>
        <strain evidence="7">DY20341</strain>
    </source>
</reference>
<gene>
    <name evidence="5 6" type="primary">rpl39e</name>
    <name evidence="6" type="ORF">PAP_04735</name>
</gene>
<proteinExistence type="inferred from homology"/>
<dbReference type="GO" id="GO:0005840">
    <property type="term" value="C:ribosome"/>
    <property type="evidence" value="ECO:0007669"/>
    <property type="project" value="UniProtKB-KW"/>
</dbReference>
<dbReference type="PROSITE" id="PS00051">
    <property type="entry name" value="RIBOSOMAL_L39E"/>
    <property type="match status" value="1"/>
</dbReference>
<dbReference type="KEGG" id="ppac:PAP_04735"/>
<keyword evidence="7" id="KW-1185">Reference proteome</keyword>
<dbReference type="Pfam" id="PF00832">
    <property type="entry name" value="Ribosomal_L39"/>
    <property type="match status" value="1"/>
</dbReference>
<evidence type="ECO:0000313" key="6">
    <source>
        <dbReference type="EMBL" id="AIF69358.1"/>
    </source>
</evidence>
<dbReference type="STRING" id="1343739.PAP_04735"/>
<dbReference type="eggNOG" id="arCOG04177">
    <property type="taxonomic scope" value="Archaea"/>
</dbReference>
<dbReference type="GO" id="GO:0006412">
    <property type="term" value="P:translation"/>
    <property type="evidence" value="ECO:0007669"/>
    <property type="project" value="UniProtKB-UniRule"/>
</dbReference>
<dbReference type="NCBIfam" id="NF002316">
    <property type="entry name" value="PRK01242.1"/>
    <property type="match status" value="1"/>
</dbReference>
<dbReference type="InterPro" id="IPR000077">
    <property type="entry name" value="Ribosomal_eL39"/>
</dbReference>
<evidence type="ECO:0000256" key="4">
    <source>
        <dbReference type="ARBA" id="ARBA00035234"/>
    </source>
</evidence>
<dbReference type="GeneID" id="24842071"/>
<dbReference type="InterPro" id="IPR020083">
    <property type="entry name" value="Ribosomal_eL39_CS"/>
</dbReference>
<dbReference type="AlphaFoldDB" id="A0A075LXR5"/>
<dbReference type="GO" id="GO:0003735">
    <property type="term" value="F:structural constituent of ribosome"/>
    <property type="evidence" value="ECO:0007669"/>
    <property type="project" value="InterPro"/>
</dbReference>
<dbReference type="GO" id="GO:1990904">
    <property type="term" value="C:ribonucleoprotein complex"/>
    <property type="evidence" value="ECO:0007669"/>
    <property type="project" value="UniProtKB-KW"/>
</dbReference>
<dbReference type="RefSeq" id="WP_048164922.1">
    <property type="nucleotide sequence ID" value="NZ_CP006019.1"/>
</dbReference>
<evidence type="ECO:0000256" key="5">
    <source>
        <dbReference type="HAMAP-Rule" id="MF_00629"/>
    </source>
</evidence>
<sequence length="51" mass="6287">MARYKPLAKKLRLAKAGKQNRRIPVWVIVKTNRKVMSHPKRRYWRRTKLKE</sequence>
<dbReference type="Gene3D" id="1.10.1620.10">
    <property type="entry name" value="Ribosomal protein L39e"/>
    <property type="match status" value="1"/>
</dbReference>
<evidence type="ECO:0000313" key="7">
    <source>
        <dbReference type="Proteomes" id="UP000027981"/>
    </source>
</evidence>
<reference evidence="6 7" key="2">
    <citation type="journal article" date="2015" name="Genome Announc.">
        <title>Complete Genome Sequence of Hyperthermophilic Piezophilic Archaeon Palaeococcus pacificus DY20341T, Isolated from Deep-Sea Hydrothermal Sediments.</title>
        <authorList>
            <person name="Zeng X."/>
            <person name="Jebbar M."/>
            <person name="Shao Z."/>
        </authorList>
    </citation>
    <scope>NUCLEOTIDE SEQUENCE [LARGE SCALE GENOMIC DNA]</scope>
    <source>
        <strain evidence="6 7">DY20341</strain>
    </source>
</reference>
<dbReference type="FunFam" id="1.10.1620.10:FF:000001">
    <property type="entry name" value="60S ribosomal protein-like L39"/>
    <property type="match status" value="1"/>
</dbReference>